<comment type="caution">
    <text evidence="2">The sequence shown here is derived from an EMBL/GenBank/DDBJ whole genome shotgun (WGS) entry which is preliminary data.</text>
</comment>
<gene>
    <name evidence="2" type="ORF">B0T19DRAFT_192556</name>
</gene>
<dbReference type="Proteomes" id="UP001286456">
    <property type="component" value="Unassembled WGS sequence"/>
</dbReference>
<evidence type="ECO:0000256" key="1">
    <source>
        <dbReference type="SAM" id="MobiDB-lite"/>
    </source>
</evidence>
<sequence length="334" mass="37342">MRRCTLRRRAPASGVAHGASQGDFIRASWSRPASVGPPRGFARRCDGFKSCRSMDGMLEDEARCTYTENWREWGAHVYVPSFQVPLPPDDMRSGRVSVYVPQYTEYGGTWIGQAHRANGKAQSRKLHPKEGVTRLQSLGAVFSTPPLDRPPTTDLTSGNHHDQLPNAKKPKAKGEKTRPMLQAPSASMLQGRWDWFGLVRYNVHAPSRLPWLALRYPQVRSIGTRSGKLERPEKWVSHPTLSQPCLVSLVFRGYLYGLAADTKRWRATLFYFLTNAIAFCVADPSHPISIPPHPRPSIKSHPPYHLGLAATYPAPPYLAYLACSCPFCLALPRS</sequence>
<evidence type="ECO:0000313" key="3">
    <source>
        <dbReference type="Proteomes" id="UP001286456"/>
    </source>
</evidence>
<evidence type="ECO:0000313" key="2">
    <source>
        <dbReference type="EMBL" id="KAK3328476.1"/>
    </source>
</evidence>
<dbReference type="AlphaFoldDB" id="A0AAE0IQ61"/>
<feature type="region of interest" description="Disordered" evidence="1">
    <location>
        <begin position="139"/>
        <end position="181"/>
    </location>
</feature>
<accession>A0AAE0IQ61</accession>
<dbReference type="EMBL" id="JAUEPO010000003">
    <property type="protein sequence ID" value="KAK3328476.1"/>
    <property type="molecule type" value="Genomic_DNA"/>
</dbReference>
<keyword evidence="3" id="KW-1185">Reference proteome</keyword>
<proteinExistence type="predicted"/>
<name>A0AAE0IQ61_9PEZI</name>
<reference evidence="2" key="2">
    <citation type="submission" date="2023-06" db="EMBL/GenBank/DDBJ databases">
        <authorList>
            <consortium name="Lawrence Berkeley National Laboratory"/>
            <person name="Haridas S."/>
            <person name="Hensen N."/>
            <person name="Bonometti L."/>
            <person name="Westerberg I."/>
            <person name="Brannstrom I.O."/>
            <person name="Guillou S."/>
            <person name="Cros-Aarteil S."/>
            <person name="Calhoun S."/>
            <person name="Kuo A."/>
            <person name="Mondo S."/>
            <person name="Pangilinan J."/>
            <person name="Riley R."/>
            <person name="Labutti K."/>
            <person name="Andreopoulos B."/>
            <person name="Lipzen A."/>
            <person name="Chen C."/>
            <person name="Yanf M."/>
            <person name="Daum C."/>
            <person name="Ng V."/>
            <person name="Clum A."/>
            <person name="Steindorff A."/>
            <person name="Ohm R."/>
            <person name="Martin F."/>
            <person name="Silar P."/>
            <person name="Natvig D."/>
            <person name="Lalanne C."/>
            <person name="Gautier V."/>
            <person name="Ament-Velasquez S.L."/>
            <person name="Kruys A."/>
            <person name="Hutchinson M.I."/>
            <person name="Powell A.J."/>
            <person name="Barry K."/>
            <person name="Miller A.N."/>
            <person name="Grigoriev I.V."/>
            <person name="Debuchy R."/>
            <person name="Gladieux P."/>
            <person name="Thoren M.H."/>
            <person name="Johannesson H."/>
        </authorList>
    </citation>
    <scope>NUCLEOTIDE SEQUENCE</scope>
    <source>
        <strain evidence="2">SMH4131-1</strain>
    </source>
</reference>
<protein>
    <submittedName>
        <fullName evidence="2">Uncharacterized protein</fullName>
    </submittedName>
</protein>
<feature type="compositionally biased region" description="Low complexity" evidence="1">
    <location>
        <begin position="144"/>
        <end position="156"/>
    </location>
</feature>
<reference evidence="2" key="1">
    <citation type="journal article" date="2023" name="Mol. Phylogenet. Evol.">
        <title>Genome-scale phylogeny and comparative genomics of the fungal order Sordariales.</title>
        <authorList>
            <person name="Hensen N."/>
            <person name="Bonometti L."/>
            <person name="Westerberg I."/>
            <person name="Brannstrom I.O."/>
            <person name="Guillou S."/>
            <person name="Cros-Aarteil S."/>
            <person name="Calhoun S."/>
            <person name="Haridas S."/>
            <person name="Kuo A."/>
            <person name="Mondo S."/>
            <person name="Pangilinan J."/>
            <person name="Riley R."/>
            <person name="LaButti K."/>
            <person name="Andreopoulos B."/>
            <person name="Lipzen A."/>
            <person name="Chen C."/>
            <person name="Yan M."/>
            <person name="Daum C."/>
            <person name="Ng V."/>
            <person name="Clum A."/>
            <person name="Steindorff A."/>
            <person name="Ohm R.A."/>
            <person name="Martin F."/>
            <person name="Silar P."/>
            <person name="Natvig D.O."/>
            <person name="Lalanne C."/>
            <person name="Gautier V."/>
            <person name="Ament-Velasquez S.L."/>
            <person name="Kruys A."/>
            <person name="Hutchinson M.I."/>
            <person name="Powell A.J."/>
            <person name="Barry K."/>
            <person name="Miller A.N."/>
            <person name="Grigoriev I.V."/>
            <person name="Debuchy R."/>
            <person name="Gladieux P."/>
            <person name="Hiltunen Thoren M."/>
            <person name="Johannesson H."/>
        </authorList>
    </citation>
    <scope>NUCLEOTIDE SEQUENCE</scope>
    <source>
        <strain evidence="2">SMH4131-1</strain>
    </source>
</reference>
<organism evidence="2 3">
    <name type="scientific">Cercophora scortea</name>
    <dbReference type="NCBI Taxonomy" id="314031"/>
    <lineage>
        <taxon>Eukaryota</taxon>
        <taxon>Fungi</taxon>
        <taxon>Dikarya</taxon>
        <taxon>Ascomycota</taxon>
        <taxon>Pezizomycotina</taxon>
        <taxon>Sordariomycetes</taxon>
        <taxon>Sordariomycetidae</taxon>
        <taxon>Sordariales</taxon>
        <taxon>Lasiosphaeriaceae</taxon>
        <taxon>Cercophora</taxon>
    </lineage>
</organism>